<dbReference type="EMBL" id="CAWVOH010000001">
    <property type="protein sequence ID" value="CAK8054080.1"/>
    <property type="molecule type" value="Genomic_DNA"/>
</dbReference>
<comment type="caution">
    <text evidence="2">The sequence shown here is derived from an EMBL/GenBank/DDBJ whole genome shotgun (WGS) entry which is preliminary data.</text>
</comment>
<protein>
    <submittedName>
        <fullName evidence="2">Lysophospholipase L1 or related esterase. Includes spore coat protein LipC/YcsK (TesA)</fullName>
    </submittedName>
</protein>
<accession>A0ABM9N4I0</accession>
<dbReference type="Pfam" id="PF13472">
    <property type="entry name" value="Lipase_GDSL_2"/>
    <property type="match status" value="1"/>
</dbReference>
<dbReference type="Proteomes" id="UP001314241">
    <property type="component" value="Unassembled WGS sequence"/>
</dbReference>
<dbReference type="InterPro" id="IPR013830">
    <property type="entry name" value="SGNH_hydro"/>
</dbReference>
<keyword evidence="3" id="KW-1185">Reference proteome</keyword>
<organism evidence="2 3">
    <name type="scientific">Eupransor demetentiae</name>
    <dbReference type="NCBI Taxonomy" id="3109584"/>
    <lineage>
        <taxon>Bacteria</taxon>
        <taxon>Bacillati</taxon>
        <taxon>Bacillota</taxon>
        <taxon>Bacilli</taxon>
        <taxon>Lactobacillales</taxon>
        <taxon>Lactobacillaceae</taxon>
        <taxon>Eupransor</taxon>
    </lineage>
</organism>
<keyword evidence="2" id="KW-0167">Capsid protein</keyword>
<dbReference type="RefSeq" id="WP_349641622.1">
    <property type="nucleotide sequence ID" value="NZ_CAWVOH010000001.1"/>
</dbReference>
<dbReference type="InterPro" id="IPR036514">
    <property type="entry name" value="SGNH_hydro_sf"/>
</dbReference>
<name>A0ABM9N4I0_9LACO</name>
<keyword evidence="2" id="KW-0946">Virion</keyword>
<dbReference type="SUPFAM" id="SSF52266">
    <property type="entry name" value="SGNH hydrolase"/>
    <property type="match status" value="1"/>
</dbReference>
<evidence type="ECO:0000313" key="3">
    <source>
        <dbReference type="Proteomes" id="UP001314241"/>
    </source>
</evidence>
<reference evidence="2 3" key="1">
    <citation type="submission" date="2024-01" db="EMBL/GenBank/DDBJ databases">
        <authorList>
            <person name="Botero Cardona J."/>
        </authorList>
    </citation>
    <scope>NUCLEOTIDE SEQUENCE [LARGE SCALE GENOMIC DNA]</scope>
    <source>
        <strain evidence="2 3">LMG 33000</strain>
    </source>
</reference>
<evidence type="ECO:0000259" key="1">
    <source>
        <dbReference type="Pfam" id="PF13472"/>
    </source>
</evidence>
<dbReference type="Gene3D" id="3.40.50.1110">
    <property type="entry name" value="SGNH hydrolase"/>
    <property type="match status" value="1"/>
</dbReference>
<feature type="domain" description="SGNH hydrolase-type esterase" evidence="1">
    <location>
        <begin position="126"/>
        <end position="248"/>
    </location>
</feature>
<proteinExistence type="predicted"/>
<sequence>MTAMEELKAIVSPEWGLTDDGYITSQYGARLHFESSGAGQVHFSFLEEHPDLSFAWYMDGKKVADLGLEGHDLTVKLPAGDHDQQLILQQWATGQVDFWRQGVVLTDFSTDTEVTAPILDGAYWTFVGDSITAGELMEGRQHRPDLSFPAIVAKHFQRPLARIAYGGTGLTVRAPFQEPTAIQALWQVGPDLMRPRPQTDLVIVNYGLNDANYGASRQEFAFGLRVYLLELIKRFHQARMVLVTPLNGAFVDVFKEEVARFDCFEILDSSEWGIMPEGRHPNVSEHQAIAAKIIEYLED</sequence>
<evidence type="ECO:0000313" key="2">
    <source>
        <dbReference type="EMBL" id="CAK8054080.1"/>
    </source>
</evidence>
<gene>
    <name evidence="2" type="ORF">R54876_GBNLAHCA_00640</name>
</gene>